<dbReference type="FunFam" id="3.30.700.20:FF:000001">
    <property type="entry name" value="AMME syndrome candidate gene 1"/>
    <property type="match status" value="1"/>
</dbReference>
<dbReference type="Proteomes" id="UP000694867">
    <property type="component" value="Unplaced"/>
</dbReference>
<dbReference type="InterPro" id="IPR002733">
    <property type="entry name" value="AMMECR1_domain"/>
</dbReference>
<dbReference type="KEGG" id="goe:100897913"/>
<reference evidence="3" key="1">
    <citation type="submission" date="2025-08" db="UniProtKB">
        <authorList>
            <consortium name="RefSeq"/>
        </authorList>
    </citation>
    <scope>IDENTIFICATION</scope>
</reference>
<name>A0AAJ7L2V9_9ACAR</name>
<gene>
    <name evidence="3" type="primary">LOC100897913</name>
</gene>
<organism evidence="2 3">
    <name type="scientific">Galendromus occidentalis</name>
    <name type="common">western predatory mite</name>
    <dbReference type="NCBI Taxonomy" id="34638"/>
    <lineage>
        <taxon>Eukaryota</taxon>
        <taxon>Metazoa</taxon>
        <taxon>Ecdysozoa</taxon>
        <taxon>Arthropoda</taxon>
        <taxon>Chelicerata</taxon>
        <taxon>Arachnida</taxon>
        <taxon>Acari</taxon>
        <taxon>Parasitiformes</taxon>
        <taxon>Mesostigmata</taxon>
        <taxon>Gamasina</taxon>
        <taxon>Phytoseioidea</taxon>
        <taxon>Phytoseiidae</taxon>
        <taxon>Typhlodrominae</taxon>
        <taxon>Galendromus</taxon>
    </lineage>
</organism>
<sequence>MDSPKSAKKAKLANGNLEPSRVARKEMCFYCFDVLYNNLHHMESPSEPKFTNESYPLFVTWKVGLEKRLRGCIGTFIPTKLHNGLKDYALTSALKDSRFEPISKDELPRLTCAVSLLTNFEDAKDYLDWEIGTHGVRIEFETEKGCHRSATFLPEVAAELDWDHVQTIDALLRKGGFRGNISSDVRKSIKVVRYQSEKVHASWQEYREHIEAIHCG</sequence>
<dbReference type="RefSeq" id="XP_018493927.1">
    <property type="nucleotide sequence ID" value="XM_018638411.1"/>
</dbReference>
<dbReference type="GeneID" id="100897913"/>
<dbReference type="Gene3D" id="3.30.700.20">
    <property type="entry name" value="Hypothetical protein ph0010, domain 1"/>
    <property type="match status" value="1"/>
</dbReference>
<evidence type="ECO:0000259" key="1">
    <source>
        <dbReference type="PROSITE" id="PS51112"/>
    </source>
</evidence>
<dbReference type="InterPro" id="IPR036071">
    <property type="entry name" value="AMMECR1_dom_sf"/>
</dbReference>
<keyword evidence="2" id="KW-1185">Reference proteome</keyword>
<accession>A0AAJ7L2V9</accession>
<evidence type="ECO:0000313" key="2">
    <source>
        <dbReference type="Proteomes" id="UP000694867"/>
    </source>
</evidence>
<dbReference type="InterPro" id="IPR023473">
    <property type="entry name" value="AMMECR1"/>
</dbReference>
<dbReference type="InterPro" id="IPR027485">
    <property type="entry name" value="AMMECR1_N"/>
</dbReference>
<feature type="domain" description="AMMECR1" evidence="1">
    <location>
        <begin position="16"/>
        <end position="210"/>
    </location>
</feature>
<dbReference type="PANTHER" id="PTHR13016:SF0">
    <property type="entry name" value="AMME SYNDROME CANDIDATE GENE 1 PROTEIN"/>
    <property type="match status" value="1"/>
</dbReference>
<dbReference type="PANTHER" id="PTHR13016">
    <property type="entry name" value="AMMECR1 HOMOLOG"/>
    <property type="match status" value="1"/>
</dbReference>
<proteinExistence type="predicted"/>
<dbReference type="PROSITE" id="PS51112">
    <property type="entry name" value="AMMECR1"/>
    <property type="match status" value="1"/>
</dbReference>
<dbReference type="AlphaFoldDB" id="A0AAJ7L2V9"/>
<dbReference type="SUPFAM" id="SSF143447">
    <property type="entry name" value="AMMECR1-like"/>
    <property type="match status" value="1"/>
</dbReference>
<evidence type="ECO:0000313" key="3">
    <source>
        <dbReference type="RefSeq" id="XP_018493927.1"/>
    </source>
</evidence>
<dbReference type="NCBIfam" id="TIGR00296">
    <property type="entry name" value="TIGR00296 family protein"/>
    <property type="match status" value="1"/>
</dbReference>
<protein>
    <submittedName>
        <fullName evidence="3">AMMECR1-like protein</fullName>
    </submittedName>
</protein>
<dbReference type="Pfam" id="PF01871">
    <property type="entry name" value="AMMECR1"/>
    <property type="match status" value="1"/>
</dbReference>